<evidence type="ECO:0000256" key="3">
    <source>
        <dbReference type="ARBA" id="ARBA00022980"/>
    </source>
</evidence>
<gene>
    <name evidence="8" type="ORF">PsYK624_039220</name>
</gene>
<reference evidence="8 9" key="1">
    <citation type="submission" date="2021-08" db="EMBL/GenBank/DDBJ databases">
        <title>Draft Genome Sequence of Phanerochaete sordida strain YK-624.</title>
        <authorList>
            <person name="Mori T."/>
            <person name="Dohra H."/>
            <person name="Suzuki T."/>
            <person name="Kawagishi H."/>
            <person name="Hirai H."/>
        </authorList>
    </citation>
    <scope>NUCLEOTIDE SEQUENCE [LARGE SCALE GENOMIC DNA]</scope>
    <source>
        <strain evidence="8 9">YK-624</strain>
    </source>
</reference>
<comment type="caution">
    <text evidence="8">The sequence shown here is derived from an EMBL/GenBank/DDBJ whole genome shotgun (WGS) entry which is preliminary data.</text>
</comment>
<dbReference type="InterPro" id="IPR036249">
    <property type="entry name" value="Thioredoxin-like_sf"/>
</dbReference>
<organism evidence="8 9">
    <name type="scientific">Phanerochaete sordida</name>
    <dbReference type="NCBI Taxonomy" id="48140"/>
    <lineage>
        <taxon>Eukaryota</taxon>
        <taxon>Fungi</taxon>
        <taxon>Dikarya</taxon>
        <taxon>Basidiomycota</taxon>
        <taxon>Agaricomycotina</taxon>
        <taxon>Agaricomycetes</taxon>
        <taxon>Polyporales</taxon>
        <taxon>Phanerochaetaceae</taxon>
        <taxon>Phanerochaete</taxon>
    </lineage>
</organism>
<evidence type="ECO:0000256" key="1">
    <source>
        <dbReference type="ARBA" id="ARBA00004173"/>
    </source>
</evidence>
<dbReference type="InterPro" id="IPR039927">
    <property type="entry name" value="Ribosomal_mL43"/>
</dbReference>
<evidence type="ECO:0000256" key="4">
    <source>
        <dbReference type="ARBA" id="ARBA00023128"/>
    </source>
</evidence>
<accession>A0A9P3G4R8</accession>
<dbReference type="PANTHER" id="PTHR21396:SF2">
    <property type="entry name" value="LARGE RIBOSOMAL SUBUNIT PROTEIN ML43"/>
    <property type="match status" value="1"/>
</dbReference>
<dbReference type="GO" id="GO:0032543">
    <property type="term" value="P:mitochondrial translation"/>
    <property type="evidence" value="ECO:0007669"/>
    <property type="project" value="InterPro"/>
</dbReference>
<keyword evidence="5" id="KW-0687">Ribonucleoprotein</keyword>
<keyword evidence="4" id="KW-0496">Mitochondrion</keyword>
<comment type="subcellular location">
    <subcellularLocation>
        <location evidence="1">Mitochondrion</location>
    </subcellularLocation>
</comment>
<dbReference type="PANTHER" id="PTHR21396">
    <property type="entry name" value="39S RIBOSOMAL PROTEIN L43"/>
    <property type="match status" value="1"/>
</dbReference>
<proteinExistence type="inferred from homology"/>
<dbReference type="SMART" id="SM00916">
    <property type="entry name" value="L51_S25_CI-B8"/>
    <property type="match status" value="1"/>
</dbReference>
<protein>
    <recommendedName>
        <fullName evidence="6">Large ribosomal subunit protein mL43</fullName>
    </recommendedName>
</protein>
<dbReference type="GO" id="GO:0003735">
    <property type="term" value="F:structural constituent of ribosome"/>
    <property type="evidence" value="ECO:0007669"/>
    <property type="project" value="InterPro"/>
</dbReference>
<evidence type="ECO:0000313" key="9">
    <source>
        <dbReference type="Proteomes" id="UP000703269"/>
    </source>
</evidence>
<evidence type="ECO:0000313" key="8">
    <source>
        <dbReference type="EMBL" id="GJE87839.1"/>
    </source>
</evidence>
<dbReference type="GO" id="GO:0005762">
    <property type="term" value="C:mitochondrial large ribosomal subunit"/>
    <property type="evidence" value="ECO:0007669"/>
    <property type="project" value="TreeGrafter"/>
</dbReference>
<dbReference type="Gene3D" id="3.40.30.10">
    <property type="entry name" value="Glutaredoxin"/>
    <property type="match status" value="1"/>
</dbReference>
<evidence type="ECO:0000256" key="5">
    <source>
        <dbReference type="ARBA" id="ARBA00023274"/>
    </source>
</evidence>
<evidence type="ECO:0000259" key="7">
    <source>
        <dbReference type="SMART" id="SM00916"/>
    </source>
</evidence>
<dbReference type="SUPFAM" id="SSF52833">
    <property type="entry name" value="Thioredoxin-like"/>
    <property type="match status" value="1"/>
</dbReference>
<dbReference type="EMBL" id="BPQB01000007">
    <property type="protein sequence ID" value="GJE87839.1"/>
    <property type="molecule type" value="Genomic_DNA"/>
</dbReference>
<dbReference type="Proteomes" id="UP000703269">
    <property type="component" value="Unassembled WGS sequence"/>
</dbReference>
<dbReference type="InterPro" id="IPR007741">
    <property type="entry name" value="Ribosomal_mL43/mS25/NADH_DH"/>
</dbReference>
<dbReference type="OrthoDB" id="88at2759"/>
<keyword evidence="3" id="KW-0689">Ribosomal protein</keyword>
<dbReference type="AlphaFoldDB" id="A0A9P3G4R8"/>
<evidence type="ECO:0000256" key="6">
    <source>
        <dbReference type="ARBA" id="ARBA00035188"/>
    </source>
</evidence>
<sequence>MPPPTTLRPLLRAQLSSRPANGHGAFIPQIRKLVFEYCDKWPSSANSRTYIRNHLEALARANPHVEFVVKQRTHKEPIIRGFYLNDREKVIPLNGFEVTGVAQKVQLLLDSSGAKIKPLKRRTVESTTEAARGIWSGLHVEEPFKI</sequence>
<feature type="domain" description="Ribosomal protein/NADH dehydrogenase" evidence="7">
    <location>
        <begin position="39"/>
        <end position="112"/>
    </location>
</feature>
<comment type="similarity">
    <text evidence="2">Belongs to the mitochondrion-specific ribosomal protein mL43 family.</text>
</comment>
<evidence type="ECO:0000256" key="2">
    <source>
        <dbReference type="ARBA" id="ARBA00006073"/>
    </source>
</evidence>
<dbReference type="Pfam" id="PF05047">
    <property type="entry name" value="L51_S25_CI-B8"/>
    <property type="match status" value="1"/>
</dbReference>
<keyword evidence="9" id="KW-1185">Reference proteome</keyword>
<name>A0A9P3G4R8_9APHY</name>